<keyword evidence="3" id="KW-1185">Reference proteome</keyword>
<gene>
    <name evidence="2" type="ORF">H8699_01465</name>
</gene>
<reference evidence="2" key="1">
    <citation type="submission" date="2020-08" db="EMBL/GenBank/DDBJ databases">
        <title>Genome public.</title>
        <authorList>
            <person name="Liu C."/>
            <person name="Sun Q."/>
        </authorList>
    </citation>
    <scope>NUCLEOTIDE SEQUENCE</scope>
    <source>
        <strain evidence="2">NSJ-44</strain>
    </source>
</reference>
<dbReference type="InterPro" id="IPR050312">
    <property type="entry name" value="IolE/XylAMocC-like"/>
</dbReference>
<sequence length="272" mass="31105">MEKMKAGVTGFMPKDVDYLEQLQKYAKLGYSYYENARYAFTQPDPKAVIDRVHDMGLKYLALGTTVHKGAYPDVKELVRQARIADVHMVGMYHSGATFWRFADRPDLPEYDEAMLEIENMEKLAVELGKEGIDFFFHNHDQEFRTTYNGVPLFWMIAAKAEHVKFEVDLGWVHYAGWDPAQLIRQLGDRVVILHVKDYTRGENCENKPTGKVIVPRYTTPGTGLVDLEACFHAGVDAGVKYAVIEQDMLYHLSTEESVRTAYAIMKETGYVE</sequence>
<dbReference type="Gene3D" id="3.20.20.150">
    <property type="entry name" value="Divalent-metal-dependent TIM barrel enzymes"/>
    <property type="match status" value="1"/>
</dbReference>
<dbReference type="InterPro" id="IPR036237">
    <property type="entry name" value="Xyl_isomerase-like_sf"/>
</dbReference>
<evidence type="ECO:0000313" key="2">
    <source>
        <dbReference type="EMBL" id="MBC8528107.1"/>
    </source>
</evidence>
<dbReference type="PANTHER" id="PTHR12110:SF41">
    <property type="entry name" value="INOSOSE DEHYDRATASE"/>
    <property type="match status" value="1"/>
</dbReference>
<evidence type="ECO:0000259" key="1">
    <source>
        <dbReference type="Pfam" id="PF01261"/>
    </source>
</evidence>
<protein>
    <submittedName>
        <fullName evidence="2">Sugar phosphate isomerase/epimerase</fullName>
    </submittedName>
</protein>
<proteinExistence type="predicted"/>
<dbReference type="InterPro" id="IPR013022">
    <property type="entry name" value="Xyl_isomerase-like_TIM-brl"/>
</dbReference>
<comment type="caution">
    <text evidence="2">The sequence shown here is derived from an EMBL/GenBank/DDBJ whole genome shotgun (WGS) entry which is preliminary data.</text>
</comment>
<dbReference type="Pfam" id="PF01261">
    <property type="entry name" value="AP_endonuc_2"/>
    <property type="match status" value="1"/>
</dbReference>
<accession>A0A926HHV2</accession>
<dbReference type="RefSeq" id="WP_147518302.1">
    <property type="nucleotide sequence ID" value="NZ_JACRSO010000001.1"/>
</dbReference>
<dbReference type="AlphaFoldDB" id="A0A926HHV2"/>
<keyword evidence="2" id="KW-0413">Isomerase</keyword>
<dbReference type="PANTHER" id="PTHR12110">
    <property type="entry name" value="HYDROXYPYRUVATE ISOMERASE"/>
    <property type="match status" value="1"/>
</dbReference>
<dbReference type="SUPFAM" id="SSF51658">
    <property type="entry name" value="Xylose isomerase-like"/>
    <property type="match status" value="1"/>
</dbReference>
<dbReference type="EMBL" id="JACRSO010000001">
    <property type="protein sequence ID" value="MBC8528107.1"/>
    <property type="molecule type" value="Genomic_DNA"/>
</dbReference>
<dbReference type="GO" id="GO:0016853">
    <property type="term" value="F:isomerase activity"/>
    <property type="evidence" value="ECO:0007669"/>
    <property type="project" value="UniProtKB-KW"/>
</dbReference>
<name>A0A926HHV2_9FIRM</name>
<organism evidence="2 3">
    <name type="scientific">Luoshenia tenuis</name>
    <dbReference type="NCBI Taxonomy" id="2763654"/>
    <lineage>
        <taxon>Bacteria</taxon>
        <taxon>Bacillati</taxon>
        <taxon>Bacillota</taxon>
        <taxon>Clostridia</taxon>
        <taxon>Christensenellales</taxon>
        <taxon>Christensenellaceae</taxon>
        <taxon>Luoshenia</taxon>
    </lineage>
</organism>
<evidence type="ECO:0000313" key="3">
    <source>
        <dbReference type="Proteomes" id="UP000654279"/>
    </source>
</evidence>
<dbReference type="Proteomes" id="UP000654279">
    <property type="component" value="Unassembled WGS sequence"/>
</dbReference>
<feature type="domain" description="Xylose isomerase-like TIM barrel" evidence="1">
    <location>
        <begin position="23"/>
        <end position="238"/>
    </location>
</feature>